<sequence>MSSLHDLTATEQAAAIRAGTLSPVELTAHYLERTDRLDAELGAYLTVTPELARKQASDAEAEAMAARRAGRADALPPLHGVPVPVKDLNHVAGVRTTMGSAAFSGHVPDRDDHVAARLRAGGSPMIAKSNTPEFGIPCYTENLLAPPARTPWDLARSAGGSSGGAAAAVAGGLAPVAHASDGGGSVRIPASACGLVGVKPSRGRVSSGPAQHDVAGLATSGPLARTVADAATLLDVLAGRMPGDPYTAPPLADGDTFAAWADPARVPGRLRVLALAGTPVPEIAPHPECAAAARGTAELLRDLGHEVEEAELPADDSMRAAFSTVWAVRAASRPVPEECEGLLTPLTRFIRERGRAIPAPDFVRALSTFRSVAQLLADTLLAPGTGYDVILSPTLAQPPMAVGALRDDEDPAGEFERFARFTPFTPLYNATGQPAVSLPLHWTDEGLPIGVMLGGRHGEEGPLLALSAQLEEARPWRNRRPAMW</sequence>
<proteinExistence type="inferred from homology"/>
<protein>
    <submittedName>
        <fullName evidence="3">Amidase</fullName>
    </submittedName>
</protein>
<evidence type="ECO:0000313" key="3">
    <source>
        <dbReference type="EMBL" id="GAA2080500.1"/>
    </source>
</evidence>
<comment type="caution">
    <text evidence="3">The sequence shown here is derived from an EMBL/GenBank/DDBJ whole genome shotgun (WGS) entry which is preliminary data.</text>
</comment>
<reference evidence="3 4" key="1">
    <citation type="journal article" date="2019" name="Int. J. Syst. Evol. Microbiol.">
        <title>The Global Catalogue of Microorganisms (GCM) 10K type strain sequencing project: providing services to taxonomists for standard genome sequencing and annotation.</title>
        <authorList>
            <consortium name="The Broad Institute Genomics Platform"/>
            <consortium name="The Broad Institute Genome Sequencing Center for Infectious Disease"/>
            <person name="Wu L."/>
            <person name="Ma J."/>
        </authorList>
    </citation>
    <scope>NUCLEOTIDE SEQUENCE [LARGE SCALE GENOMIC DNA]</scope>
    <source>
        <strain evidence="3 4">JCM 15478</strain>
    </source>
</reference>
<evidence type="ECO:0000259" key="2">
    <source>
        <dbReference type="Pfam" id="PF01425"/>
    </source>
</evidence>
<dbReference type="PANTHER" id="PTHR11895">
    <property type="entry name" value="TRANSAMIDASE"/>
    <property type="match status" value="1"/>
</dbReference>
<dbReference type="InterPro" id="IPR020556">
    <property type="entry name" value="Amidase_CS"/>
</dbReference>
<dbReference type="InterPro" id="IPR036928">
    <property type="entry name" value="AS_sf"/>
</dbReference>
<dbReference type="SUPFAM" id="SSF75304">
    <property type="entry name" value="Amidase signature (AS) enzymes"/>
    <property type="match status" value="1"/>
</dbReference>
<evidence type="ECO:0000313" key="4">
    <source>
        <dbReference type="Proteomes" id="UP001500016"/>
    </source>
</evidence>
<gene>
    <name evidence="3" type="ORF">GCM10009801_38800</name>
</gene>
<feature type="domain" description="Amidase" evidence="2">
    <location>
        <begin position="25"/>
        <end position="464"/>
    </location>
</feature>
<dbReference type="Proteomes" id="UP001500016">
    <property type="component" value="Unassembled WGS sequence"/>
</dbReference>
<dbReference type="RefSeq" id="WP_344529775.1">
    <property type="nucleotide sequence ID" value="NZ_BAAAPE010000009.1"/>
</dbReference>
<dbReference type="Gene3D" id="3.90.1300.10">
    <property type="entry name" value="Amidase signature (AS) domain"/>
    <property type="match status" value="1"/>
</dbReference>
<dbReference type="InterPro" id="IPR023631">
    <property type="entry name" value="Amidase_dom"/>
</dbReference>
<keyword evidence="4" id="KW-1185">Reference proteome</keyword>
<dbReference type="PROSITE" id="PS00571">
    <property type="entry name" value="AMIDASES"/>
    <property type="match status" value="1"/>
</dbReference>
<dbReference type="Pfam" id="PF01425">
    <property type="entry name" value="Amidase"/>
    <property type="match status" value="1"/>
</dbReference>
<name>A0ABN2W1U4_9ACTN</name>
<dbReference type="InterPro" id="IPR000120">
    <property type="entry name" value="Amidase"/>
</dbReference>
<dbReference type="EMBL" id="BAAAPE010000009">
    <property type="protein sequence ID" value="GAA2080500.1"/>
    <property type="molecule type" value="Genomic_DNA"/>
</dbReference>
<dbReference type="PANTHER" id="PTHR11895:SF7">
    <property type="entry name" value="GLUTAMYL-TRNA(GLN) AMIDOTRANSFERASE SUBUNIT A, MITOCHONDRIAL"/>
    <property type="match status" value="1"/>
</dbReference>
<organism evidence="3 4">
    <name type="scientific">Streptomyces albiaxialis</name>
    <dbReference type="NCBI Taxonomy" id="329523"/>
    <lineage>
        <taxon>Bacteria</taxon>
        <taxon>Bacillati</taxon>
        <taxon>Actinomycetota</taxon>
        <taxon>Actinomycetes</taxon>
        <taxon>Kitasatosporales</taxon>
        <taxon>Streptomycetaceae</taxon>
        <taxon>Streptomyces</taxon>
    </lineage>
</organism>
<accession>A0ABN2W1U4</accession>
<comment type="similarity">
    <text evidence="1">Belongs to the amidase family.</text>
</comment>
<evidence type="ECO:0000256" key="1">
    <source>
        <dbReference type="ARBA" id="ARBA00009199"/>
    </source>
</evidence>